<dbReference type="KEGG" id="hhsr:HSR6_0597"/>
<dbReference type="KEGG" id="halh:HTSR_0609"/>
<evidence type="ECO:0000313" key="3">
    <source>
        <dbReference type="Proteomes" id="UP000185608"/>
    </source>
</evidence>
<dbReference type="GeneID" id="30417120"/>
<dbReference type="InterPro" id="IPR043827">
    <property type="entry name" value="DUF5804"/>
</dbReference>
<reference evidence="2" key="3">
    <citation type="journal article" date="2017" name="ISME J.">
        <title>Discovery of anaerobic lithoheterotrophic haloarchaea, ubiquitous in hypersaline habitats.</title>
        <authorList>
            <person name="Sorokin D.Y."/>
            <person name="Messina E."/>
            <person name="Smedile F."/>
            <person name="Roman P."/>
            <person name="Damste J.S.S."/>
            <person name="Ciordia S."/>
            <person name="Mena M.C."/>
            <person name="Ferrer M."/>
            <person name="Golyshin P.N."/>
            <person name="Kublanov I.V."/>
            <person name="Samarov N.I."/>
            <person name="Toshchakov S.V."/>
            <person name="La Cono V."/>
            <person name="Yakimov M.M."/>
        </authorList>
    </citation>
    <scope>NUCLEOTIDE SEQUENCE</scope>
    <source>
        <strain evidence="2">HSR6</strain>
    </source>
</reference>
<evidence type="ECO:0000313" key="2">
    <source>
        <dbReference type="EMBL" id="APE95058.1"/>
    </source>
</evidence>
<proteinExistence type="predicted"/>
<protein>
    <submittedName>
        <fullName evidence="1">Uncharacterized protein</fullName>
    </submittedName>
</protein>
<dbReference type="Proteomes" id="UP000185608">
    <property type="component" value="Chromosome"/>
</dbReference>
<gene>
    <name evidence="2" type="ORF">HSR6_0597</name>
    <name evidence="1" type="ORF">HTSR_0609</name>
</gene>
<dbReference type="RefSeq" id="WP_070364547.1">
    <property type="nucleotide sequence ID" value="NZ_CP016070.1"/>
</dbReference>
<accession>A0A1J1AA91</accession>
<dbReference type="Pfam" id="PF19120">
    <property type="entry name" value="DUF5804"/>
    <property type="match status" value="1"/>
</dbReference>
<dbReference type="AlphaFoldDB" id="A0A1D8S380"/>
<dbReference type="EMBL" id="CP016070">
    <property type="protein sequence ID" value="AOW79803.1"/>
    <property type="molecule type" value="Genomic_DNA"/>
</dbReference>
<evidence type="ECO:0000313" key="1">
    <source>
        <dbReference type="EMBL" id="AOW79803.1"/>
    </source>
</evidence>
<dbReference type="STRING" id="1873524.HSR6_0597"/>
<evidence type="ECO:0000313" key="4">
    <source>
        <dbReference type="Proteomes" id="UP000186165"/>
    </source>
</evidence>
<sequence length="151" mass="16980">MTEVCLRGQPETDIQEALLAYETARSALAPYQHHHPFENTIAVETVSLGAAISLLNDLDWYLARTTQGTLLRDPSVSTSEWLSRDLAEQVRNGEIPPDATGQYLKVYGLADRELIEPMYVTRREDSIPAYDLADVEATVVVRVTEREFERG</sequence>
<keyword evidence="4" id="KW-1185">Reference proteome</keyword>
<accession>A0A1D8S380</accession>
<dbReference type="Proteomes" id="UP000186165">
    <property type="component" value="Chromosome"/>
</dbReference>
<dbReference type="EMBL" id="CP016804">
    <property type="protein sequence ID" value="APE95058.1"/>
    <property type="molecule type" value="Genomic_DNA"/>
</dbReference>
<dbReference type="OrthoDB" id="170224at2157"/>
<reference evidence="1 3" key="1">
    <citation type="submission" date="2016-06" db="EMBL/GenBank/DDBJ databases">
        <title>Discovery of anaerobic lithoheterotrophic haloarchaeon capable of sulfur respiration by hydrogen and formate.</title>
        <authorList>
            <person name="Sorokin D.Y."/>
            <person name="Kublanov I.V."/>
            <person name="Roman P."/>
            <person name="Sinninghe Damste J.S."/>
            <person name="Golyshin P.N."/>
            <person name="Rojo D."/>
            <person name="Ciordia S."/>
            <person name="Mena Md.C."/>
            <person name="Ferrer M."/>
            <person name="Smedile F."/>
            <person name="Messina E."/>
            <person name="La Cono V."/>
            <person name="Yakimov M.M."/>
        </authorList>
    </citation>
    <scope>NUCLEOTIDE SEQUENCE [LARGE SCALE GENOMIC DNA]</scope>
    <source>
        <strain evidence="1 3">HTSR1</strain>
    </source>
</reference>
<name>A0A1D8S380_9EURY</name>
<organism evidence="1 3">
    <name type="scientific">Halodesulfurarchaeum formicicum</name>
    <dbReference type="NCBI Taxonomy" id="1873524"/>
    <lineage>
        <taxon>Archaea</taxon>
        <taxon>Methanobacteriati</taxon>
        <taxon>Methanobacteriota</taxon>
        <taxon>Stenosarchaea group</taxon>
        <taxon>Halobacteria</taxon>
        <taxon>Halobacteriales</taxon>
        <taxon>Halobacteriaceae</taxon>
        <taxon>Halodesulfurarchaeum</taxon>
    </lineage>
</organism>
<reference evidence="4" key="2">
    <citation type="submission" date="2016-08" db="EMBL/GenBank/DDBJ databases">
        <title>Discovery of first anaerobic lithoheterotrophic haloarchae widely represented in hypersaline habitats.</title>
        <authorList>
            <person name="Sorokin D.Y."/>
            <person name="Kublanov I.V."/>
            <person name="Roman P."/>
            <person name="Sinninghe Damste J.S."/>
            <person name="Golyshin P.N."/>
            <person name="Rojo D."/>
            <person name="Ciordia S."/>
            <person name="Mena Md.C."/>
            <person name="Ferrer M."/>
            <person name="Smedile F."/>
            <person name="Messina E."/>
            <person name="La Cono V."/>
            <person name="Yakimov M.M."/>
        </authorList>
    </citation>
    <scope>NUCLEOTIDE SEQUENCE [LARGE SCALE GENOMIC DNA]</scope>
    <source>
        <strain evidence="4">HSR6</strain>
    </source>
</reference>